<evidence type="ECO:0000313" key="4">
    <source>
        <dbReference type="Proteomes" id="UP000565724"/>
    </source>
</evidence>
<dbReference type="AlphaFoldDB" id="A0A7Y6A5T3"/>
<gene>
    <name evidence="3" type="ORF">HP550_20380</name>
</gene>
<feature type="domain" description="Pvc16 N-terminal" evidence="2">
    <location>
        <begin position="11"/>
        <end position="215"/>
    </location>
</feature>
<name>A0A7Y6A5T3_9CELL</name>
<feature type="compositionally biased region" description="Pro residues" evidence="1">
    <location>
        <begin position="37"/>
        <end position="47"/>
    </location>
</feature>
<evidence type="ECO:0000313" key="3">
    <source>
        <dbReference type="EMBL" id="NUU19608.1"/>
    </source>
</evidence>
<evidence type="ECO:0000259" key="2">
    <source>
        <dbReference type="Pfam" id="PF14065"/>
    </source>
</evidence>
<dbReference type="Pfam" id="PF14065">
    <property type="entry name" value="Pvc16_N"/>
    <property type="match status" value="1"/>
</dbReference>
<dbReference type="Proteomes" id="UP000565724">
    <property type="component" value="Unassembled WGS sequence"/>
</dbReference>
<proteinExistence type="predicted"/>
<dbReference type="EMBL" id="JABMCI010000071">
    <property type="protein sequence ID" value="NUU19608.1"/>
    <property type="molecule type" value="Genomic_DNA"/>
</dbReference>
<dbReference type="InterPro" id="IPR025351">
    <property type="entry name" value="Pvc16_N"/>
</dbReference>
<dbReference type="RefSeq" id="WP_175349526.1">
    <property type="nucleotide sequence ID" value="NZ_JABMCI010000071.1"/>
</dbReference>
<keyword evidence="4" id="KW-1185">Reference proteome</keyword>
<protein>
    <submittedName>
        <fullName evidence="3">DUF4255 domain-containing protein</fullName>
    </submittedName>
</protein>
<comment type="caution">
    <text evidence="3">The sequence shown here is derived from an EMBL/GenBank/DDBJ whole genome shotgun (WGS) entry which is preliminary data.</text>
</comment>
<feature type="region of interest" description="Disordered" evidence="1">
    <location>
        <begin position="33"/>
        <end position="57"/>
    </location>
</feature>
<reference evidence="3 4" key="1">
    <citation type="submission" date="2020-05" db="EMBL/GenBank/DDBJ databases">
        <title>Genome Sequencing of Type Strains.</title>
        <authorList>
            <person name="Lemaire J.F."/>
            <person name="Inderbitzin P."/>
            <person name="Gregorio O.A."/>
            <person name="Collins S.B."/>
            <person name="Wespe N."/>
            <person name="Knight-Connoni V."/>
        </authorList>
    </citation>
    <scope>NUCLEOTIDE SEQUENCE [LARGE SCALE GENOMIC DNA]</scope>
    <source>
        <strain evidence="3 4">ATCC 25174</strain>
    </source>
</reference>
<sequence>MTAHFAIPATTVVLRAIIQRRLDAAYGTLAAPTVSVEPPPRPAPPPNGGGGQPAEPAGVHLFLHHAAPNPAWRNMYEPHLDSAGRVAGRSPLALDLHYMLAVTGADLEREVLLGLGIVALTRHGVVPRPLILAVLSGITVPANPTSLMDKLPTEPLHDPAQQPQQITLAQAPVDVDLSTKIWSALQSPMRPAAFFLATTVFLDVGDTYPAATPVDEPRVGIRPDPGRDTAMPPDVITVAEALP</sequence>
<evidence type="ECO:0000256" key="1">
    <source>
        <dbReference type="SAM" id="MobiDB-lite"/>
    </source>
</evidence>
<organism evidence="3 4">
    <name type="scientific">Cellulomonas humilata</name>
    <dbReference type="NCBI Taxonomy" id="144055"/>
    <lineage>
        <taxon>Bacteria</taxon>
        <taxon>Bacillati</taxon>
        <taxon>Actinomycetota</taxon>
        <taxon>Actinomycetes</taxon>
        <taxon>Micrococcales</taxon>
        <taxon>Cellulomonadaceae</taxon>
        <taxon>Cellulomonas</taxon>
    </lineage>
</organism>
<accession>A0A7Y6A5T3</accession>